<dbReference type="InterPro" id="IPR003675">
    <property type="entry name" value="Rce1/LyrA-like_dom"/>
</dbReference>
<evidence type="ECO:0000313" key="3">
    <source>
        <dbReference type="EMBL" id="GAA5229181.1"/>
    </source>
</evidence>
<gene>
    <name evidence="3" type="ORF">GCM10025778_37200</name>
</gene>
<keyword evidence="1" id="KW-1133">Transmembrane helix</keyword>
<evidence type="ECO:0000313" key="4">
    <source>
        <dbReference type="Proteomes" id="UP001501257"/>
    </source>
</evidence>
<feature type="domain" description="CAAX prenyl protease 2/Lysostaphin resistance protein A-like" evidence="2">
    <location>
        <begin position="2"/>
        <end position="31"/>
    </location>
</feature>
<reference evidence="4" key="1">
    <citation type="journal article" date="2019" name="Int. J. Syst. Evol. Microbiol.">
        <title>The Global Catalogue of Microorganisms (GCM) 10K type strain sequencing project: providing services to taxonomists for standard genome sequencing and annotation.</title>
        <authorList>
            <consortium name="The Broad Institute Genomics Platform"/>
            <consortium name="The Broad Institute Genome Sequencing Center for Infectious Disease"/>
            <person name="Wu L."/>
            <person name="Ma J."/>
        </authorList>
    </citation>
    <scope>NUCLEOTIDE SEQUENCE [LARGE SCALE GENOMIC DNA]</scope>
    <source>
        <strain evidence="4">JCM 18952</strain>
    </source>
</reference>
<comment type="caution">
    <text evidence="3">The sequence shown here is derived from an EMBL/GenBank/DDBJ whole genome shotgun (WGS) entry which is preliminary data.</text>
</comment>
<feature type="transmembrane region" description="Helical" evidence="1">
    <location>
        <begin position="53"/>
        <end position="75"/>
    </location>
</feature>
<keyword evidence="1" id="KW-0472">Membrane</keyword>
<proteinExistence type="predicted"/>
<dbReference type="Pfam" id="PF02517">
    <property type="entry name" value="Rce1-like"/>
    <property type="match status" value="1"/>
</dbReference>
<organism evidence="3 4">
    <name type="scientific">Paeniglutamicibacter antarcticus</name>
    <dbReference type="NCBI Taxonomy" id="494023"/>
    <lineage>
        <taxon>Bacteria</taxon>
        <taxon>Bacillati</taxon>
        <taxon>Actinomycetota</taxon>
        <taxon>Actinomycetes</taxon>
        <taxon>Micrococcales</taxon>
        <taxon>Micrococcaceae</taxon>
        <taxon>Paeniglutamicibacter</taxon>
    </lineage>
</organism>
<evidence type="ECO:0000256" key="1">
    <source>
        <dbReference type="SAM" id="Phobius"/>
    </source>
</evidence>
<sequence>MCILVGAVFGWLSLRSDSVWPAALAHGTFNAAAGFFLVFAAVGAPANTVNATILGWSAWIAPLAVVIVLVALGQFRRLSTVESRRRQLPPQPPFDG</sequence>
<evidence type="ECO:0000259" key="2">
    <source>
        <dbReference type="Pfam" id="PF02517"/>
    </source>
</evidence>
<accession>A0ABP9TS65</accession>
<name>A0ABP9TS65_9MICC</name>
<dbReference type="EMBL" id="BAABLK010000094">
    <property type="protein sequence ID" value="GAA5229181.1"/>
    <property type="molecule type" value="Genomic_DNA"/>
</dbReference>
<protein>
    <recommendedName>
        <fullName evidence="2">CAAX prenyl protease 2/Lysostaphin resistance protein A-like domain-containing protein</fullName>
    </recommendedName>
</protein>
<keyword evidence="4" id="KW-1185">Reference proteome</keyword>
<dbReference type="Proteomes" id="UP001501257">
    <property type="component" value="Unassembled WGS sequence"/>
</dbReference>
<keyword evidence="1" id="KW-0812">Transmembrane</keyword>